<dbReference type="AlphaFoldDB" id="A0A183I952"/>
<sequence>LQYYSYAHFSSHTGTPQPCILFFVPDGHKKELPTALKRKEIKSKASISPSVSSAATEKIVNAEDLLQKIKEVGDEIRALKNSKASKAHESMASTDIAVILTEIKAQGDKVRELKSKNIGKVYLLSSGYCKF</sequence>
<protein>
    <submittedName>
        <fullName evidence="1">WHEP-TRS domain-containing protein</fullName>
    </submittedName>
</protein>
<dbReference type="WBParaSite" id="SBAD_0000015801-mRNA-1">
    <property type="protein sequence ID" value="SBAD_0000015801-mRNA-1"/>
    <property type="gene ID" value="SBAD_0000015801"/>
</dbReference>
<reference evidence="1" key="1">
    <citation type="submission" date="2016-06" db="UniProtKB">
        <authorList>
            <consortium name="WormBaseParasite"/>
        </authorList>
    </citation>
    <scope>IDENTIFICATION</scope>
</reference>
<dbReference type="Gene3D" id="1.10.287.10">
    <property type="entry name" value="S15/NS1, RNA-binding"/>
    <property type="match status" value="1"/>
</dbReference>
<name>A0A183I952_9BILA</name>
<accession>A0A183I952</accession>
<evidence type="ECO:0000313" key="1">
    <source>
        <dbReference type="WBParaSite" id="SBAD_0000015801-mRNA-1"/>
    </source>
</evidence>
<proteinExistence type="predicted"/>
<organism evidence="1">
    <name type="scientific">Soboliphyme baturini</name>
    <dbReference type="NCBI Taxonomy" id="241478"/>
    <lineage>
        <taxon>Eukaryota</taxon>
        <taxon>Metazoa</taxon>
        <taxon>Ecdysozoa</taxon>
        <taxon>Nematoda</taxon>
        <taxon>Enoplea</taxon>
        <taxon>Dorylaimia</taxon>
        <taxon>Dioctophymatida</taxon>
        <taxon>Dioctophymatoidea</taxon>
        <taxon>Soboliphymatidae</taxon>
        <taxon>Soboliphyme</taxon>
    </lineage>
</organism>